<protein>
    <submittedName>
        <fullName evidence="1">Uncharacterized protein</fullName>
    </submittedName>
</protein>
<organism evidence="1 2">
    <name type="scientific">Lepraria finkii</name>
    <dbReference type="NCBI Taxonomy" id="1340010"/>
    <lineage>
        <taxon>Eukaryota</taxon>
        <taxon>Fungi</taxon>
        <taxon>Dikarya</taxon>
        <taxon>Ascomycota</taxon>
        <taxon>Pezizomycotina</taxon>
        <taxon>Lecanoromycetes</taxon>
        <taxon>OSLEUM clade</taxon>
        <taxon>Lecanoromycetidae</taxon>
        <taxon>Lecanorales</taxon>
        <taxon>Lecanorineae</taxon>
        <taxon>Stereocaulaceae</taxon>
        <taxon>Lepraria</taxon>
    </lineage>
</organism>
<gene>
    <name evidence="1" type="ORF">ABVK25_002925</name>
</gene>
<name>A0ABR4BFC5_9LECA</name>
<evidence type="ECO:0000313" key="1">
    <source>
        <dbReference type="EMBL" id="KAL2056531.1"/>
    </source>
</evidence>
<accession>A0ABR4BFC5</accession>
<dbReference type="EMBL" id="JBHFEH010000007">
    <property type="protein sequence ID" value="KAL2056531.1"/>
    <property type="molecule type" value="Genomic_DNA"/>
</dbReference>
<comment type="caution">
    <text evidence="1">The sequence shown here is derived from an EMBL/GenBank/DDBJ whole genome shotgun (WGS) entry which is preliminary data.</text>
</comment>
<evidence type="ECO:0000313" key="2">
    <source>
        <dbReference type="Proteomes" id="UP001590951"/>
    </source>
</evidence>
<proteinExistence type="predicted"/>
<reference evidence="1 2" key="1">
    <citation type="submission" date="2024-09" db="EMBL/GenBank/DDBJ databases">
        <title>Rethinking Asexuality: The Enigmatic Case of Functional Sexual Genes in Lepraria (Stereocaulaceae).</title>
        <authorList>
            <person name="Doellman M."/>
            <person name="Sun Y."/>
            <person name="Barcenas-Pena A."/>
            <person name="Lumbsch H.T."/>
            <person name="Grewe F."/>
        </authorList>
    </citation>
    <scope>NUCLEOTIDE SEQUENCE [LARGE SCALE GENOMIC DNA]</scope>
    <source>
        <strain evidence="1 2">Grewe 0041</strain>
    </source>
</reference>
<dbReference type="Proteomes" id="UP001590951">
    <property type="component" value="Unassembled WGS sequence"/>
</dbReference>
<keyword evidence="2" id="KW-1185">Reference proteome</keyword>
<sequence>MQHKGYQLKPIDDRHAPLVNKYSRRGWDMQEIIWPEEKRINHPVEWSKTPNYVLEYASFGTVSNHEYLGLDERYIDYQHLPEPHAGPRCYGIDAVLFAGRTLKYISTPRSRLQIGSFLGVRVDQSMQLELRKLELSNKPPNYDQLIQNPHALYRHTDYERPDTSKYRDDDFPGWYQAWEQNGNKSAEPIREGTYARAWGRERGLYSLIAQQQQDISLSLHKGRLGSEPCM</sequence>